<dbReference type="SUPFAM" id="SSF50978">
    <property type="entry name" value="WD40 repeat-like"/>
    <property type="match status" value="1"/>
</dbReference>
<dbReference type="Gene3D" id="2.130.10.10">
    <property type="entry name" value="YVTN repeat-like/Quinoprotein amine dehydrogenase"/>
    <property type="match status" value="1"/>
</dbReference>
<keyword evidence="2" id="KW-0677">Repeat</keyword>
<protein>
    <submittedName>
        <fullName evidence="4">Uncharacterized protein</fullName>
    </submittedName>
</protein>
<evidence type="ECO:0000313" key="5">
    <source>
        <dbReference type="Proteomes" id="UP000886595"/>
    </source>
</evidence>
<accession>A0A8X7S1Y7</accession>
<name>A0A8X7S1Y7_BRACI</name>
<reference evidence="4 5" key="1">
    <citation type="submission" date="2020-02" db="EMBL/GenBank/DDBJ databases">
        <authorList>
            <person name="Ma Q."/>
            <person name="Huang Y."/>
            <person name="Song X."/>
            <person name="Pei D."/>
        </authorList>
    </citation>
    <scope>NUCLEOTIDE SEQUENCE [LARGE SCALE GENOMIC DNA]</scope>
    <source>
        <strain evidence="4">Sxm20200214</strain>
        <tissue evidence="4">Leaf</tissue>
    </source>
</reference>
<keyword evidence="5" id="KW-1185">Reference proteome</keyword>
<dbReference type="PANTHER" id="PTHR22850">
    <property type="entry name" value="WD40 REPEAT FAMILY"/>
    <property type="match status" value="1"/>
</dbReference>
<dbReference type="InterPro" id="IPR015943">
    <property type="entry name" value="WD40/YVTN_repeat-like_dom_sf"/>
</dbReference>
<evidence type="ECO:0000256" key="2">
    <source>
        <dbReference type="ARBA" id="ARBA00022737"/>
    </source>
</evidence>
<evidence type="ECO:0000313" key="4">
    <source>
        <dbReference type="EMBL" id="KAG2298197.1"/>
    </source>
</evidence>
<dbReference type="EMBL" id="JAAMPC010000008">
    <property type="protein sequence ID" value="KAG2298197.1"/>
    <property type="molecule type" value="Genomic_DNA"/>
</dbReference>
<evidence type="ECO:0000256" key="1">
    <source>
        <dbReference type="ARBA" id="ARBA00022574"/>
    </source>
</evidence>
<comment type="caution">
    <text evidence="4">The sequence shown here is derived from an EMBL/GenBank/DDBJ whole genome shotgun (WGS) entry which is preliminary data.</text>
</comment>
<keyword evidence="1" id="KW-0853">WD repeat</keyword>
<evidence type="ECO:0000256" key="3">
    <source>
        <dbReference type="SAM" id="MobiDB-lite"/>
    </source>
</evidence>
<dbReference type="Proteomes" id="UP000886595">
    <property type="component" value="Unassembled WGS sequence"/>
</dbReference>
<proteinExistence type="predicted"/>
<feature type="compositionally biased region" description="Basic and acidic residues" evidence="3">
    <location>
        <begin position="79"/>
        <end position="94"/>
    </location>
</feature>
<dbReference type="InterPro" id="IPR050459">
    <property type="entry name" value="WD_repeat_RBAP46/RBAP48/MSI1"/>
</dbReference>
<organism evidence="4 5">
    <name type="scientific">Brassica carinata</name>
    <name type="common">Ethiopian mustard</name>
    <name type="synonym">Abyssinian cabbage</name>
    <dbReference type="NCBI Taxonomy" id="52824"/>
    <lineage>
        <taxon>Eukaryota</taxon>
        <taxon>Viridiplantae</taxon>
        <taxon>Streptophyta</taxon>
        <taxon>Embryophyta</taxon>
        <taxon>Tracheophyta</taxon>
        <taxon>Spermatophyta</taxon>
        <taxon>Magnoliopsida</taxon>
        <taxon>eudicotyledons</taxon>
        <taxon>Gunneridae</taxon>
        <taxon>Pentapetalae</taxon>
        <taxon>rosids</taxon>
        <taxon>malvids</taxon>
        <taxon>Brassicales</taxon>
        <taxon>Brassicaceae</taxon>
        <taxon>Brassiceae</taxon>
        <taxon>Brassica</taxon>
    </lineage>
</organism>
<feature type="region of interest" description="Disordered" evidence="3">
    <location>
        <begin position="74"/>
        <end position="94"/>
    </location>
</feature>
<sequence>MVWDLNRVGEEELETELDAEDRPPELLFSHGGHNAKISDFAWNEKEPWVIASVAKYNSLQVWQMAENIYRDVDEAEKDEDIKQDKLHNSNEIRK</sequence>
<dbReference type="InterPro" id="IPR036322">
    <property type="entry name" value="WD40_repeat_dom_sf"/>
</dbReference>
<dbReference type="AlphaFoldDB" id="A0A8X7S1Y7"/>
<dbReference type="OrthoDB" id="1651911at2759"/>
<gene>
    <name evidence="4" type="ORF">Bca52824_034669</name>
</gene>